<evidence type="ECO:0000313" key="3">
    <source>
        <dbReference type="Proteomes" id="UP001157006"/>
    </source>
</evidence>
<evidence type="ECO:0000313" key="2">
    <source>
        <dbReference type="EMBL" id="CAI8595361.1"/>
    </source>
</evidence>
<feature type="compositionally biased region" description="Low complexity" evidence="1">
    <location>
        <begin position="29"/>
        <end position="42"/>
    </location>
</feature>
<proteinExistence type="predicted"/>
<dbReference type="InterPro" id="IPR003774">
    <property type="entry name" value="AlgH-like"/>
</dbReference>
<keyword evidence="3" id="KW-1185">Reference proteome</keyword>
<reference evidence="2 3" key="1">
    <citation type="submission" date="2023-01" db="EMBL/GenBank/DDBJ databases">
        <authorList>
            <person name="Kreplak J."/>
        </authorList>
    </citation>
    <scope>NUCLEOTIDE SEQUENCE [LARGE SCALE GENOMIC DNA]</scope>
</reference>
<feature type="region of interest" description="Disordered" evidence="1">
    <location>
        <begin position="26"/>
        <end position="45"/>
    </location>
</feature>
<name>A0AAV0ZAB5_VICFA</name>
<sequence length="144" mass="15902">MDLCVKNLFLANRAISDTSVSTNNKNYCNSSSTSGNNDGDSNPLGTKWARPIPGPETGCVLVAIEKLDGDKLKLLGFQEVVPRLYFGARNTLDDASTLVKKGIIKPYDFTFFTGYAGWKIDQLRGEIDSECWYAELSQNPKQDP</sequence>
<dbReference type="EMBL" id="OX451735">
    <property type="protein sequence ID" value="CAI8595361.1"/>
    <property type="molecule type" value="Genomic_DNA"/>
</dbReference>
<organism evidence="2 3">
    <name type="scientific">Vicia faba</name>
    <name type="common">Broad bean</name>
    <name type="synonym">Faba vulgaris</name>
    <dbReference type="NCBI Taxonomy" id="3906"/>
    <lineage>
        <taxon>Eukaryota</taxon>
        <taxon>Viridiplantae</taxon>
        <taxon>Streptophyta</taxon>
        <taxon>Embryophyta</taxon>
        <taxon>Tracheophyta</taxon>
        <taxon>Spermatophyta</taxon>
        <taxon>Magnoliopsida</taxon>
        <taxon>eudicotyledons</taxon>
        <taxon>Gunneridae</taxon>
        <taxon>Pentapetalae</taxon>
        <taxon>rosids</taxon>
        <taxon>fabids</taxon>
        <taxon>Fabales</taxon>
        <taxon>Fabaceae</taxon>
        <taxon>Papilionoideae</taxon>
        <taxon>50 kb inversion clade</taxon>
        <taxon>NPAAA clade</taxon>
        <taxon>Hologalegina</taxon>
        <taxon>IRL clade</taxon>
        <taxon>Fabeae</taxon>
        <taxon>Vicia</taxon>
    </lineage>
</organism>
<accession>A0AAV0ZAB5</accession>
<protein>
    <recommendedName>
        <fullName evidence="4">YqgE/AlgH family protein</fullName>
    </recommendedName>
</protein>
<evidence type="ECO:0000256" key="1">
    <source>
        <dbReference type="SAM" id="MobiDB-lite"/>
    </source>
</evidence>
<dbReference type="AlphaFoldDB" id="A0AAV0ZAB5"/>
<dbReference type="Gene3D" id="3.40.1740.10">
    <property type="entry name" value="VC0467-like"/>
    <property type="match status" value="1"/>
</dbReference>
<dbReference type="PANTHER" id="PTHR31984">
    <property type="entry name" value="TRANSPORTER, PUTATIVE (DUF179)-RELATED"/>
    <property type="match status" value="1"/>
</dbReference>
<dbReference type="Pfam" id="PF02622">
    <property type="entry name" value="DUF179"/>
    <property type="match status" value="1"/>
</dbReference>
<dbReference type="Proteomes" id="UP001157006">
    <property type="component" value="Chromosome 1S"/>
</dbReference>
<dbReference type="SUPFAM" id="SSF143456">
    <property type="entry name" value="VC0467-like"/>
    <property type="match status" value="1"/>
</dbReference>
<dbReference type="PANTHER" id="PTHR31984:SF11">
    <property type="entry name" value="TRANSPORTER, PUTATIVE (DUF179)-RELATED"/>
    <property type="match status" value="1"/>
</dbReference>
<evidence type="ECO:0008006" key="4">
    <source>
        <dbReference type="Google" id="ProtNLM"/>
    </source>
</evidence>
<gene>
    <name evidence="2" type="ORF">VFH_I187520</name>
</gene>